<dbReference type="EMBL" id="LYCR01000020">
    <property type="protein sequence ID" value="OGM47811.1"/>
    <property type="molecule type" value="Genomic_DNA"/>
</dbReference>
<reference evidence="11 12" key="1">
    <citation type="journal article" date="2016" name="Genome Biol. Evol.">
        <title>Draft genome sequence of an aflatoxigenic Aspergillus species, A. bombycis.</title>
        <authorList>
            <person name="Moore G.G."/>
            <person name="Mack B.M."/>
            <person name="Beltz S.B."/>
            <person name="Gilbert M.K."/>
        </authorList>
    </citation>
    <scope>NUCLEOTIDE SEQUENCE [LARGE SCALE GENOMIC DNA]</scope>
    <source>
        <strain evidence="12">NRRL 26010</strain>
    </source>
</reference>
<dbReference type="Pfam" id="PF03169">
    <property type="entry name" value="OPT"/>
    <property type="match status" value="1"/>
</dbReference>
<feature type="transmembrane region" description="Helical" evidence="10">
    <location>
        <begin position="397"/>
        <end position="424"/>
    </location>
</feature>
<dbReference type="InterPro" id="IPR004648">
    <property type="entry name" value="Oligpept_transpt"/>
</dbReference>
<dbReference type="GeneID" id="34446736"/>
<keyword evidence="3" id="KW-0813">Transport</keyword>
<dbReference type="AlphaFoldDB" id="A0A1F8A7Z1"/>
<feature type="compositionally biased region" description="Basic and acidic residues" evidence="9">
    <location>
        <begin position="1"/>
        <end position="11"/>
    </location>
</feature>
<feature type="transmembrane region" description="Helical" evidence="10">
    <location>
        <begin position="754"/>
        <end position="779"/>
    </location>
</feature>
<name>A0A1F8A7Z1_9EURO</name>
<sequence length="856" mass="96356">MTSKFHVKDGQKGAVDTSTPTHGDIGLGQVVEKPQLNVWEALDVESKDLYEEAGFVETEVNQARALADSLTLDETKQILQDFVNTYQHDMLISRVTIERARTLLADLSAINEPGSNVEYNARIWAAILQSNSVYREVRAVTDPVDDTSIPCGTIRAWVIGLFCACGLAAINQFFAPRQPAITVTAYLAQLIGFGLGRISASILPSTVFLRGSQFEFSLNPGPFNLKEQTLITIMANVSYATPQISTLFFMQRLPMYLDSPWAASFGYGMCMMLSTQLLGYGLAGMCRRFLVYEPSMVWFYVLSQLSMNRAFFTHNEATSHGWKISRFRFFFCVFGIAFIYYWIPGTMFPTLTFFNWMTWIKPTSATLAIVTGTYYFNMGFNPLATFDYQWLATLDPFVTPFFVIFQIIMTLAFWGICVIMPVFFTNTWYTGYLPINSWFSYDNNGQVYDTSKILGTNHRLNQTAYESYSQVFLPAAVGLRYAGMMCIIPAMLVFTALYHGSAVLVLMKKIFKGASQFSGHRDVHTRLMSKYTEVGEWVYLLVAAGAAGLGFAAFYVWPTNVPGWVIPIAFVCSAIFIIPIGIVCSITGYLTDLEIIFNIIGGCVCDGDPIGTFIFKVMGKGIVSQGVYFISDMKLGHYAKVPPIQMMLAQLVATIFASIVSLGIIEFQITGIEGICDPTKQSRFICSNVSLQWTSAIVWGVIGPKRLFSPGSLYRFLPIGFLVGALWPLGWWALQRKWPQSFLRYAHPIVMMVAPILWAPLNFSNFFQSLPISWFFGYYVKTRFPTWWGKYNYLISTGLITGIAFSVFIQFFSLSYNDISFPDWWGTTKFTTTCDLQDCRYLTLAPGETFGPSEWH</sequence>
<feature type="transmembrane region" description="Helical" evidence="10">
    <location>
        <begin position="648"/>
        <end position="669"/>
    </location>
</feature>
<feature type="transmembrane region" description="Helical" evidence="10">
    <location>
        <begin position="186"/>
        <end position="209"/>
    </location>
</feature>
<feature type="transmembrane region" description="Helical" evidence="10">
    <location>
        <begin position="537"/>
        <end position="558"/>
    </location>
</feature>
<keyword evidence="7 10" id="KW-1133">Transmembrane helix</keyword>
<organism evidence="11 12">
    <name type="scientific">Aspergillus bombycis</name>
    <dbReference type="NCBI Taxonomy" id="109264"/>
    <lineage>
        <taxon>Eukaryota</taxon>
        <taxon>Fungi</taxon>
        <taxon>Dikarya</taxon>
        <taxon>Ascomycota</taxon>
        <taxon>Pezizomycotina</taxon>
        <taxon>Eurotiomycetes</taxon>
        <taxon>Eurotiomycetidae</taxon>
        <taxon>Eurotiales</taxon>
        <taxon>Aspergillaceae</taxon>
        <taxon>Aspergillus</taxon>
    </lineage>
</organism>
<dbReference type="PANTHER" id="PTHR22601">
    <property type="entry name" value="ISP4 LIKE PROTEIN"/>
    <property type="match status" value="1"/>
</dbReference>
<proteinExistence type="inferred from homology"/>
<keyword evidence="8 10" id="KW-0472">Membrane</keyword>
<keyword evidence="12" id="KW-1185">Reference proteome</keyword>
<gene>
    <name evidence="11" type="ORF">ABOM_003346</name>
</gene>
<feature type="transmembrane region" description="Helical" evidence="10">
    <location>
        <begin position="229"/>
        <end position="249"/>
    </location>
</feature>
<comment type="caution">
    <text evidence="11">The sequence shown here is derived from an EMBL/GenBank/DDBJ whole genome shotgun (WGS) entry which is preliminary data.</text>
</comment>
<dbReference type="GO" id="GO:0035673">
    <property type="term" value="F:oligopeptide transmembrane transporter activity"/>
    <property type="evidence" value="ECO:0007669"/>
    <property type="project" value="InterPro"/>
</dbReference>
<feature type="transmembrane region" description="Helical" evidence="10">
    <location>
        <begin position="564"/>
        <end position="590"/>
    </location>
</feature>
<feature type="transmembrane region" description="Helical" evidence="10">
    <location>
        <begin position="327"/>
        <end position="344"/>
    </location>
</feature>
<evidence type="ECO:0000313" key="12">
    <source>
        <dbReference type="Proteomes" id="UP000179179"/>
    </source>
</evidence>
<evidence type="ECO:0000256" key="2">
    <source>
        <dbReference type="ARBA" id="ARBA00008807"/>
    </source>
</evidence>
<evidence type="ECO:0000256" key="8">
    <source>
        <dbReference type="ARBA" id="ARBA00023136"/>
    </source>
</evidence>
<dbReference type="NCBIfam" id="TIGR00728">
    <property type="entry name" value="OPT_sfam"/>
    <property type="match status" value="1"/>
</dbReference>
<evidence type="ECO:0008006" key="13">
    <source>
        <dbReference type="Google" id="ProtNLM"/>
    </source>
</evidence>
<evidence type="ECO:0000256" key="10">
    <source>
        <dbReference type="SAM" id="Phobius"/>
    </source>
</evidence>
<dbReference type="GO" id="GO:0016020">
    <property type="term" value="C:membrane"/>
    <property type="evidence" value="ECO:0007669"/>
    <property type="project" value="UniProtKB-SubCell"/>
</dbReference>
<evidence type="ECO:0000256" key="3">
    <source>
        <dbReference type="ARBA" id="ARBA00022448"/>
    </source>
</evidence>
<protein>
    <recommendedName>
        <fullName evidence="13">Oligopeptide transporter</fullName>
    </recommendedName>
</protein>
<accession>A0A1F8A7Z1</accession>
<comment type="subcellular location">
    <subcellularLocation>
        <location evidence="1">Membrane</location>
        <topology evidence="1">Multi-pass membrane protein</topology>
    </subcellularLocation>
</comment>
<keyword evidence="5" id="KW-0571">Peptide transport</keyword>
<dbReference type="OrthoDB" id="9986677at2759"/>
<feature type="transmembrane region" description="Helical" evidence="10">
    <location>
        <begin position="714"/>
        <end position="734"/>
    </location>
</feature>
<evidence type="ECO:0000256" key="7">
    <source>
        <dbReference type="ARBA" id="ARBA00022989"/>
    </source>
</evidence>
<feature type="transmembrane region" description="Helical" evidence="10">
    <location>
        <begin position="154"/>
        <end position="174"/>
    </location>
</feature>
<dbReference type="RefSeq" id="XP_022391528.1">
    <property type="nucleotide sequence ID" value="XM_022530476.1"/>
</dbReference>
<evidence type="ECO:0000256" key="6">
    <source>
        <dbReference type="ARBA" id="ARBA00022927"/>
    </source>
</evidence>
<dbReference type="GO" id="GO:0015031">
    <property type="term" value="P:protein transport"/>
    <property type="evidence" value="ECO:0007669"/>
    <property type="project" value="UniProtKB-KW"/>
</dbReference>
<evidence type="ECO:0000256" key="5">
    <source>
        <dbReference type="ARBA" id="ARBA00022856"/>
    </source>
</evidence>
<dbReference type="InterPro" id="IPR004813">
    <property type="entry name" value="OPT"/>
</dbReference>
<dbReference type="NCBIfam" id="TIGR00727">
    <property type="entry name" value="ISP4_OPT"/>
    <property type="match status" value="1"/>
</dbReference>
<keyword evidence="4 10" id="KW-0812">Transmembrane</keyword>
<evidence type="ECO:0000313" key="11">
    <source>
        <dbReference type="EMBL" id="OGM47811.1"/>
    </source>
</evidence>
<dbReference type="Proteomes" id="UP000179179">
    <property type="component" value="Unassembled WGS sequence"/>
</dbReference>
<evidence type="ECO:0000256" key="1">
    <source>
        <dbReference type="ARBA" id="ARBA00004141"/>
    </source>
</evidence>
<feature type="transmembrane region" description="Helical" evidence="10">
    <location>
        <begin position="261"/>
        <end position="283"/>
    </location>
</feature>
<evidence type="ECO:0000256" key="4">
    <source>
        <dbReference type="ARBA" id="ARBA00022692"/>
    </source>
</evidence>
<feature type="region of interest" description="Disordered" evidence="9">
    <location>
        <begin position="1"/>
        <end position="23"/>
    </location>
</feature>
<feature type="transmembrane region" description="Helical" evidence="10">
    <location>
        <begin position="791"/>
        <end position="812"/>
    </location>
</feature>
<feature type="transmembrane region" description="Helical" evidence="10">
    <location>
        <begin position="481"/>
        <end position="506"/>
    </location>
</feature>
<keyword evidence="6" id="KW-0653">Protein transport</keyword>
<evidence type="ECO:0000256" key="9">
    <source>
        <dbReference type="SAM" id="MobiDB-lite"/>
    </source>
</evidence>
<comment type="similarity">
    <text evidence="2">Belongs to the oligopeptide OPT transporter family.</text>
</comment>